<feature type="region of interest" description="Disordered" evidence="1">
    <location>
        <begin position="235"/>
        <end position="284"/>
    </location>
</feature>
<feature type="compositionally biased region" description="Basic residues" evidence="1">
    <location>
        <begin position="46"/>
        <end position="56"/>
    </location>
</feature>
<feature type="compositionally biased region" description="Low complexity" evidence="1">
    <location>
        <begin position="251"/>
        <end position="273"/>
    </location>
</feature>
<protein>
    <submittedName>
        <fullName evidence="2">Uncharacterized protein</fullName>
    </submittedName>
</protein>
<name>A0AAE1R9T8_9SOLA</name>
<feature type="compositionally biased region" description="Polar residues" evidence="1">
    <location>
        <begin position="1"/>
        <end position="12"/>
    </location>
</feature>
<gene>
    <name evidence="2" type="ORF">RND71_033683</name>
</gene>
<evidence type="ECO:0000256" key="1">
    <source>
        <dbReference type="SAM" id="MobiDB-lite"/>
    </source>
</evidence>
<comment type="caution">
    <text evidence="2">The sequence shown here is derived from an EMBL/GenBank/DDBJ whole genome shotgun (WGS) entry which is preliminary data.</text>
</comment>
<feature type="compositionally biased region" description="Polar residues" evidence="1">
    <location>
        <begin position="274"/>
        <end position="284"/>
    </location>
</feature>
<evidence type="ECO:0000313" key="3">
    <source>
        <dbReference type="Proteomes" id="UP001291623"/>
    </source>
</evidence>
<feature type="compositionally biased region" description="Polar residues" evidence="1">
    <location>
        <begin position="77"/>
        <end position="86"/>
    </location>
</feature>
<reference evidence="2" key="1">
    <citation type="submission" date="2023-12" db="EMBL/GenBank/DDBJ databases">
        <title>Genome assembly of Anisodus tanguticus.</title>
        <authorList>
            <person name="Wang Y.-J."/>
        </authorList>
    </citation>
    <scope>NUCLEOTIDE SEQUENCE</scope>
    <source>
        <strain evidence="2">KB-2021</strain>
        <tissue evidence="2">Leaf</tissue>
    </source>
</reference>
<dbReference type="EMBL" id="JAVYJV010000018">
    <property type="protein sequence ID" value="KAK4347344.1"/>
    <property type="molecule type" value="Genomic_DNA"/>
</dbReference>
<feature type="compositionally biased region" description="Basic and acidic residues" evidence="1">
    <location>
        <begin position="118"/>
        <end position="130"/>
    </location>
</feature>
<sequence length="284" mass="32471">MAENLQSHQNPETVKEQRTKKSNGKGIAEEIDADNNTQKANITQKPNRRKRFRIKKKNLEYNVDQIHDDTIMEKGQPSGNKNITNHKSLEQKDSNSKNNHQTNNDQISRQSHQNDTNNTKDRNNQNEEKLISGTSLDEDQNIDDLYTGNHGHMPESSYEDDGDEDSSEDGDYEEEMTTEETDEFESVDSESFHNEDHLENTVTNENHNSDDHAAHLIETFSPQTIVEVNVCPELDKRMDSHTSPNGRGRGRNNTRGGRQNTRGRGGRFTFQQTVVIPQDQNHSN</sequence>
<feature type="compositionally biased region" description="Polar residues" evidence="1">
    <location>
        <begin position="96"/>
        <end position="117"/>
    </location>
</feature>
<feature type="region of interest" description="Disordered" evidence="1">
    <location>
        <begin position="1"/>
        <end position="194"/>
    </location>
</feature>
<accession>A0AAE1R9T8</accession>
<dbReference type="AlphaFoldDB" id="A0AAE1R9T8"/>
<organism evidence="2 3">
    <name type="scientific">Anisodus tanguticus</name>
    <dbReference type="NCBI Taxonomy" id="243964"/>
    <lineage>
        <taxon>Eukaryota</taxon>
        <taxon>Viridiplantae</taxon>
        <taxon>Streptophyta</taxon>
        <taxon>Embryophyta</taxon>
        <taxon>Tracheophyta</taxon>
        <taxon>Spermatophyta</taxon>
        <taxon>Magnoliopsida</taxon>
        <taxon>eudicotyledons</taxon>
        <taxon>Gunneridae</taxon>
        <taxon>Pentapetalae</taxon>
        <taxon>asterids</taxon>
        <taxon>lamiids</taxon>
        <taxon>Solanales</taxon>
        <taxon>Solanaceae</taxon>
        <taxon>Solanoideae</taxon>
        <taxon>Hyoscyameae</taxon>
        <taxon>Anisodus</taxon>
    </lineage>
</organism>
<dbReference type="Proteomes" id="UP001291623">
    <property type="component" value="Unassembled WGS sequence"/>
</dbReference>
<feature type="compositionally biased region" description="Polar residues" evidence="1">
    <location>
        <begin position="34"/>
        <end position="45"/>
    </location>
</feature>
<feature type="compositionally biased region" description="Acidic residues" evidence="1">
    <location>
        <begin position="157"/>
        <end position="188"/>
    </location>
</feature>
<keyword evidence="3" id="KW-1185">Reference proteome</keyword>
<proteinExistence type="predicted"/>
<evidence type="ECO:0000313" key="2">
    <source>
        <dbReference type="EMBL" id="KAK4347344.1"/>
    </source>
</evidence>